<name>A0A0F7SC88_9BASI</name>
<organism evidence="2 3">
    <name type="scientific">Sporisorium scitamineum</name>
    <dbReference type="NCBI Taxonomy" id="49012"/>
    <lineage>
        <taxon>Eukaryota</taxon>
        <taxon>Fungi</taxon>
        <taxon>Dikarya</taxon>
        <taxon>Basidiomycota</taxon>
        <taxon>Ustilaginomycotina</taxon>
        <taxon>Ustilaginomycetes</taxon>
        <taxon>Ustilaginales</taxon>
        <taxon>Ustilaginaceae</taxon>
        <taxon>Sporisorium</taxon>
    </lineage>
</organism>
<dbReference type="Proteomes" id="UP000242770">
    <property type="component" value="Unassembled WGS sequence"/>
</dbReference>
<proteinExistence type="predicted"/>
<reference evidence="3" key="1">
    <citation type="submission" date="2014-06" db="EMBL/GenBank/DDBJ databases">
        <authorList>
            <person name="Berkman P.J."/>
        </authorList>
    </citation>
    <scope>NUCLEOTIDE SEQUENCE [LARGE SCALE GENOMIC DNA]</scope>
</reference>
<feature type="region of interest" description="Disordered" evidence="1">
    <location>
        <begin position="1"/>
        <end position="22"/>
    </location>
</feature>
<evidence type="ECO:0000313" key="3">
    <source>
        <dbReference type="Proteomes" id="UP000242770"/>
    </source>
</evidence>
<evidence type="ECO:0000256" key="1">
    <source>
        <dbReference type="SAM" id="MobiDB-lite"/>
    </source>
</evidence>
<dbReference type="AlphaFoldDB" id="A0A0F7SC88"/>
<dbReference type="EMBL" id="CCFA01004344">
    <property type="protein sequence ID" value="CDW99219.1"/>
    <property type="molecule type" value="Genomic_DNA"/>
</dbReference>
<evidence type="ECO:0000313" key="2">
    <source>
        <dbReference type="EMBL" id="CDW99219.1"/>
    </source>
</evidence>
<protein>
    <submittedName>
        <fullName evidence="2">Uncharacterized protein</fullName>
    </submittedName>
</protein>
<gene>
    <name evidence="2" type="primary">SSCI72280.1</name>
</gene>
<sequence>MSPALKPPAQVPAPEQELQATESRVPANTFMLSSSVSYDLPGPSWQPAGPHMPPMLPFM</sequence>
<feature type="compositionally biased region" description="Pro residues" evidence="1">
    <location>
        <begin position="1"/>
        <end position="11"/>
    </location>
</feature>
<accession>A0A0F7SC88</accession>
<keyword evidence="3" id="KW-1185">Reference proteome</keyword>